<dbReference type="AlphaFoldDB" id="X6N464"/>
<evidence type="ECO:0000256" key="1">
    <source>
        <dbReference type="SAM" id="MobiDB-lite"/>
    </source>
</evidence>
<feature type="region of interest" description="Disordered" evidence="1">
    <location>
        <begin position="21"/>
        <end position="57"/>
    </location>
</feature>
<organism evidence="3 4">
    <name type="scientific">Reticulomyxa filosa</name>
    <dbReference type="NCBI Taxonomy" id="46433"/>
    <lineage>
        <taxon>Eukaryota</taxon>
        <taxon>Sar</taxon>
        <taxon>Rhizaria</taxon>
        <taxon>Retaria</taxon>
        <taxon>Foraminifera</taxon>
        <taxon>Monothalamids</taxon>
        <taxon>Reticulomyxidae</taxon>
        <taxon>Reticulomyxa</taxon>
    </lineage>
</organism>
<gene>
    <name evidence="3" type="ORF">RFI_16513</name>
</gene>
<feature type="signal peptide" evidence="2">
    <location>
        <begin position="1"/>
        <end position="17"/>
    </location>
</feature>
<evidence type="ECO:0000313" key="4">
    <source>
        <dbReference type="Proteomes" id="UP000023152"/>
    </source>
</evidence>
<name>X6N464_RETFI</name>
<evidence type="ECO:0000313" key="3">
    <source>
        <dbReference type="EMBL" id="ETO20703.1"/>
    </source>
</evidence>
<keyword evidence="2" id="KW-0732">Signal</keyword>
<feature type="chain" id="PRO_5004975532" evidence="2">
    <location>
        <begin position="18"/>
        <end position="73"/>
    </location>
</feature>
<keyword evidence="4" id="KW-1185">Reference proteome</keyword>
<evidence type="ECO:0000256" key="2">
    <source>
        <dbReference type="SAM" id="SignalP"/>
    </source>
</evidence>
<comment type="caution">
    <text evidence="3">The sequence shown here is derived from an EMBL/GenBank/DDBJ whole genome shotgun (WGS) entry which is preliminary data.</text>
</comment>
<feature type="compositionally biased region" description="Basic and acidic residues" evidence="1">
    <location>
        <begin position="45"/>
        <end position="57"/>
    </location>
</feature>
<dbReference type="EMBL" id="ASPP01012335">
    <property type="protein sequence ID" value="ETO20703.1"/>
    <property type="molecule type" value="Genomic_DNA"/>
</dbReference>
<accession>X6N464</accession>
<dbReference type="Proteomes" id="UP000023152">
    <property type="component" value="Unassembled WGS sequence"/>
</dbReference>
<proteinExistence type="predicted"/>
<reference evidence="3 4" key="1">
    <citation type="journal article" date="2013" name="Curr. Biol.">
        <title>The Genome of the Foraminiferan Reticulomyxa filosa.</title>
        <authorList>
            <person name="Glockner G."/>
            <person name="Hulsmann N."/>
            <person name="Schleicher M."/>
            <person name="Noegel A.A."/>
            <person name="Eichinger L."/>
            <person name="Gallinger C."/>
            <person name="Pawlowski J."/>
            <person name="Sierra R."/>
            <person name="Euteneuer U."/>
            <person name="Pillet L."/>
            <person name="Moustafa A."/>
            <person name="Platzer M."/>
            <person name="Groth M."/>
            <person name="Szafranski K."/>
            <person name="Schliwa M."/>
        </authorList>
    </citation>
    <scope>NUCLEOTIDE SEQUENCE [LARGE SCALE GENOMIC DNA]</scope>
</reference>
<protein>
    <submittedName>
        <fullName evidence="3">ER-Golgi SNARE complex subunit</fullName>
    </submittedName>
</protein>
<feature type="compositionally biased region" description="Basic residues" evidence="1">
    <location>
        <begin position="21"/>
        <end position="44"/>
    </location>
</feature>
<sequence>MKGKRLFLLLLFHKLLRNNKKKCNKHWGKKGKAKKKKKKKKQKDKIKNKNNKEEHSNLHSLFFKLHFPCQNRI</sequence>